<proteinExistence type="predicted"/>
<name>A0A8T3AP65_DENNO</name>
<reference evidence="2" key="1">
    <citation type="journal article" date="2022" name="Front. Genet.">
        <title>Chromosome-Scale Assembly of the Dendrobium nobile Genome Provides Insights Into the Molecular Mechanism of the Biosynthesis of the Medicinal Active Ingredient of Dendrobium.</title>
        <authorList>
            <person name="Xu Q."/>
            <person name="Niu S.-C."/>
            <person name="Li K.-L."/>
            <person name="Zheng P.-J."/>
            <person name="Zhang X.-J."/>
            <person name="Jia Y."/>
            <person name="Liu Y."/>
            <person name="Niu Y.-X."/>
            <person name="Yu L.-H."/>
            <person name="Chen D.-F."/>
            <person name="Zhang G.-Q."/>
        </authorList>
    </citation>
    <scope>NUCLEOTIDE SEQUENCE</scope>
    <source>
        <tissue evidence="2">Leaf</tissue>
    </source>
</reference>
<comment type="caution">
    <text evidence="2">The sequence shown here is derived from an EMBL/GenBank/DDBJ whole genome shotgun (WGS) entry which is preliminary data.</text>
</comment>
<organism evidence="2 3">
    <name type="scientific">Dendrobium nobile</name>
    <name type="common">Orchid</name>
    <dbReference type="NCBI Taxonomy" id="94219"/>
    <lineage>
        <taxon>Eukaryota</taxon>
        <taxon>Viridiplantae</taxon>
        <taxon>Streptophyta</taxon>
        <taxon>Embryophyta</taxon>
        <taxon>Tracheophyta</taxon>
        <taxon>Spermatophyta</taxon>
        <taxon>Magnoliopsida</taxon>
        <taxon>Liliopsida</taxon>
        <taxon>Asparagales</taxon>
        <taxon>Orchidaceae</taxon>
        <taxon>Epidendroideae</taxon>
        <taxon>Malaxideae</taxon>
        <taxon>Dendrobiinae</taxon>
        <taxon>Dendrobium</taxon>
    </lineage>
</organism>
<keyword evidence="3" id="KW-1185">Reference proteome</keyword>
<evidence type="ECO:0000313" key="3">
    <source>
        <dbReference type="Proteomes" id="UP000829196"/>
    </source>
</evidence>
<accession>A0A8T3AP65</accession>
<feature type="region of interest" description="Disordered" evidence="1">
    <location>
        <begin position="80"/>
        <end position="107"/>
    </location>
</feature>
<sequence>MWGVSLFPSVLLFRSGQADSRLLFSTFVHCFDLVSSPKAGALAAPYLPLLCLLEIGTPSPLSFSLSFRTRRAEVAPLSLRPTRVTQSSSTPPRIGLRRPAPVLARPSSDRSLPFLPLSAPTIAPTPDLQDLQANRLGACQALLFTRAAEPDARINFHFLSGSSKSTNQTPLNSVIVPFAFEPHEQNPFGDPQRTSSRPIGTVENIGLRIVLGTVQDDPDGLIVLGRSGDRPGRSEDFKADFKSF</sequence>
<gene>
    <name evidence="2" type="ORF">KFK09_020773</name>
</gene>
<dbReference type="Proteomes" id="UP000829196">
    <property type="component" value="Unassembled WGS sequence"/>
</dbReference>
<evidence type="ECO:0000313" key="2">
    <source>
        <dbReference type="EMBL" id="KAI0497542.1"/>
    </source>
</evidence>
<dbReference type="EMBL" id="JAGYWB010000015">
    <property type="protein sequence ID" value="KAI0497542.1"/>
    <property type="molecule type" value="Genomic_DNA"/>
</dbReference>
<evidence type="ECO:0000256" key="1">
    <source>
        <dbReference type="SAM" id="MobiDB-lite"/>
    </source>
</evidence>
<protein>
    <submittedName>
        <fullName evidence="2">Uncharacterized protein</fullName>
    </submittedName>
</protein>
<dbReference type="AlphaFoldDB" id="A0A8T3AP65"/>